<organism evidence="2 3">
    <name type="scientific">Cirrhinus mrigala</name>
    <name type="common">Mrigala</name>
    <dbReference type="NCBI Taxonomy" id="683832"/>
    <lineage>
        <taxon>Eukaryota</taxon>
        <taxon>Metazoa</taxon>
        <taxon>Chordata</taxon>
        <taxon>Craniata</taxon>
        <taxon>Vertebrata</taxon>
        <taxon>Euteleostomi</taxon>
        <taxon>Actinopterygii</taxon>
        <taxon>Neopterygii</taxon>
        <taxon>Teleostei</taxon>
        <taxon>Ostariophysi</taxon>
        <taxon>Cypriniformes</taxon>
        <taxon>Cyprinidae</taxon>
        <taxon>Labeoninae</taxon>
        <taxon>Labeonini</taxon>
        <taxon>Cirrhinus</taxon>
    </lineage>
</organism>
<comment type="caution">
    <text evidence="2">The sequence shown here is derived from an EMBL/GenBank/DDBJ whole genome shotgun (WGS) entry which is preliminary data.</text>
</comment>
<dbReference type="Proteomes" id="UP001529510">
    <property type="component" value="Unassembled WGS sequence"/>
</dbReference>
<feature type="compositionally biased region" description="Low complexity" evidence="1">
    <location>
        <begin position="37"/>
        <end position="47"/>
    </location>
</feature>
<feature type="compositionally biased region" description="Pro residues" evidence="1">
    <location>
        <begin position="26"/>
        <end position="36"/>
    </location>
</feature>
<evidence type="ECO:0000313" key="3">
    <source>
        <dbReference type="Proteomes" id="UP001529510"/>
    </source>
</evidence>
<evidence type="ECO:0000313" key="2">
    <source>
        <dbReference type="EMBL" id="KAL0202834.1"/>
    </source>
</evidence>
<sequence>GHALRAGPAQSLSPLVASPEGEYSGPLPPPGPPLEHPAPSASQSSPPLKDKSSLAEFVPMLTQGWAEIFIRRPS</sequence>
<keyword evidence="3" id="KW-1185">Reference proteome</keyword>
<name>A0ABD0RW96_CIRMR</name>
<dbReference type="EMBL" id="JAMKFB020000001">
    <property type="protein sequence ID" value="KAL0202834.1"/>
    <property type="molecule type" value="Genomic_DNA"/>
</dbReference>
<accession>A0ABD0RW96</accession>
<feature type="region of interest" description="Disordered" evidence="1">
    <location>
        <begin position="1"/>
        <end position="54"/>
    </location>
</feature>
<dbReference type="AlphaFoldDB" id="A0ABD0RW96"/>
<feature type="non-terminal residue" evidence="2">
    <location>
        <position position="1"/>
    </location>
</feature>
<proteinExistence type="predicted"/>
<gene>
    <name evidence="2" type="ORF">M9458_000852</name>
</gene>
<reference evidence="2 3" key="1">
    <citation type="submission" date="2024-05" db="EMBL/GenBank/DDBJ databases">
        <title>Genome sequencing and assembly of Indian major carp, Cirrhinus mrigala (Hamilton, 1822).</title>
        <authorList>
            <person name="Mohindra V."/>
            <person name="Chowdhury L.M."/>
            <person name="Lal K."/>
            <person name="Jena J.K."/>
        </authorList>
    </citation>
    <scope>NUCLEOTIDE SEQUENCE [LARGE SCALE GENOMIC DNA]</scope>
    <source>
        <strain evidence="2">CM1030</strain>
        <tissue evidence="2">Blood</tissue>
    </source>
</reference>
<feature type="non-terminal residue" evidence="2">
    <location>
        <position position="74"/>
    </location>
</feature>
<evidence type="ECO:0000256" key="1">
    <source>
        <dbReference type="SAM" id="MobiDB-lite"/>
    </source>
</evidence>
<protein>
    <submittedName>
        <fullName evidence="2">Uncharacterized protein</fullName>
    </submittedName>
</protein>